<accession>A0A848KKY7</accession>
<keyword evidence="1" id="KW-0175">Coiled coil</keyword>
<dbReference type="InterPro" id="IPR010958">
    <property type="entry name" value="Chorismate_mutase_highGC-bac"/>
</dbReference>
<keyword evidence="3" id="KW-0413">Isomerase</keyword>
<dbReference type="EMBL" id="VCQU01000006">
    <property type="protein sequence ID" value="NMN96930.1"/>
    <property type="molecule type" value="Genomic_DNA"/>
</dbReference>
<keyword evidence="4" id="KW-1185">Reference proteome</keyword>
<dbReference type="GO" id="GO:0046417">
    <property type="term" value="P:chorismate metabolic process"/>
    <property type="evidence" value="ECO:0007669"/>
    <property type="project" value="InterPro"/>
</dbReference>
<dbReference type="PROSITE" id="PS51168">
    <property type="entry name" value="CHORISMATE_MUT_2"/>
    <property type="match status" value="1"/>
</dbReference>
<evidence type="ECO:0000259" key="2">
    <source>
        <dbReference type="PROSITE" id="PS51168"/>
    </source>
</evidence>
<evidence type="ECO:0000313" key="4">
    <source>
        <dbReference type="Proteomes" id="UP000535543"/>
    </source>
</evidence>
<proteinExistence type="predicted"/>
<dbReference type="Pfam" id="PF01817">
    <property type="entry name" value="CM_2"/>
    <property type="match status" value="1"/>
</dbReference>
<dbReference type="GO" id="GO:0004106">
    <property type="term" value="F:chorismate mutase activity"/>
    <property type="evidence" value="ECO:0007669"/>
    <property type="project" value="UniProtKB-EC"/>
</dbReference>
<dbReference type="NCBIfam" id="NF005894">
    <property type="entry name" value="PRK07857.1"/>
    <property type="match status" value="1"/>
</dbReference>
<dbReference type="InterPro" id="IPR036979">
    <property type="entry name" value="CM_dom_sf"/>
</dbReference>
<dbReference type="RefSeq" id="WP_169589359.1">
    <property type="nucleotide sequence ID" value="NZ_VCQU01000006.1"/>
</dbReference>
<feature type="coiled-coil region" evidence="1">
    <location>
        <begin position="17"/>
        <end position="44"/>
    </location>
</feature>
<dbReference type="NCBIfam" id="TIGR01808">
    <property type="entry name" value="CM_M_hiGC-arch"/>
    <property type="match status" value="1"/>
</dbReference>
<comment type="caution">
    <text evidence="3">The sequence shown here is derived from an EMBL/GenBank/DDBJ whole genome shotgun (WGS) entry which is preliminary data.</text>
</comment>
<dbReference type="EC" id="5.4.99.5" evidence="3"/>
<reference evidence="3 4" key="2">
    <citation type="submission" date="2020-06" db="EMBL/GenBank/DDBJ databases">
        <title>Antribacter stalactiti gen. nov., sp. nov., a new member of the family Nacardiaceae isolated from a cave.</title>
        <authorList>
            <person name="Kim I.S."/>
        </authorList>
    </citation>
    <scope>NUCLEOTIDE SEQUENCE [LARGE SCALE GENOMIC DNA]</scope>
    <source>
        <strain evidence="3 4">YC2-7</strain>
    </source>
</reference>
<dbReference type="Proteomes" id="UP000535543">
    <property type="component" value="Unassembled WGS sequence"/>
</dbReference>
<dbReference type="SUPFAM" id="SSF48600">
    <property type="entry name" value="Chorismate mutase II"/>
    <property type="match status" value="1"/>
</dbReference>
<name>A0A848KKY7_9NOCA</name>
<evidence type="ECO:0000256" key="1">
    <source>
        <dbReference type="SAM" id="Coils"/>
    </source>
</evidence>
<reference evidence="3 4" key="1">
    <citation type="submission" date="2019-05" db="EMBL/GenBank/DDBJ databases">
        <authorList>
            <person name="Lee S.D."/>
        </authorList>
    </citation>
    <scope>NUCLEOTIDE SEQUENCE [LARGE SCALE GENOMIC DNA]</scope>
    <source>
        <strain evidence="3 4">YC2-7</strain>
    </source>
</reference>
<sequence>MPITAEAPTAATHAAGADLSQREIEMLREELDELDAEILAAVRRRVEITRRAGLARIGAGLPQVTQHSEMQVLRRFEKELGRDGVSLGMLLLRLGRTGAPRQH</sequence>
<evidence type="ECO:0000313" key="3">
    <source>
        <dbReference type="EMBL" id="NMN96930.1"/>
    </source>
</evidence>
<dbReference type="InterPro" id="IPR002701">
    <property type="entry name" value="CM_II_prokaryot"/>
</dbReference>
<gene>
    <name evidence="3" type="ORF">FGL95_17980</name>
</gene>
<dbReference type="Gene3D" id="1.20.59.10">
    <property type="entry name" value="Chorismate mutase"/>
    <property type="match status" value="1"/>
</dbReference>
<dbReference type="InterPro" id="IPR036263">
    <property type="entry name" value="Chorismate_II_sf"/>
</dbReference>
<protein>
    <submittedName>
        <fullName evidence="3">Chorismate mutase</fullName>
        <ecNumber evidence="3">5.4.99.5</ecNumber>
    </submittedName>
</protein>
<organism evidence="3 4">
    <name type="scientific">Antrihabitans stalactiti</name>
    <dbReference type="NCBI Taxonomy" id="2584121"/>
    <lineage>
        <taxon>Bacteria</taxon>
        <taxon>Bacillati</taxon>
        <taxon>Actinomycetota</taxon>
        <taxon>Actinomycetes</taxon>
        <taxon>Mycobacteriales</taxon>
        <taxon>Nocardiaceae</taxon>
        <taxon>Antrihabitans</taxon>
    </lineage>
</organism>
<feature type="domain" description="Chorismate mutase" evidence="2">
    <location>
        <begin position="18"/>
        <end position="103"/>
    </location>
</feature>
<dbReference type="AlphaFoldDB" id="A0A848KKY7"/>